<organism evidence="1 2">
    <name type="scientific">Thermoanaerobacterium saccharolyticum (strain DSM 8691 / JW/SL-YS485)</name>
    <dbReference type="NCBI Taxonomy" id="1094508"/>
    <lineage>
        <taxon>Bacteria</taxon>
        <taxon>Bacillati</taxon>
        <taxon>Bacillota</taxon>
        <taxon>Clostridia</taxon>
        <taxon>Thermoanaerobacterales</taxon>
        <taxon>Thermoanaerobacteraceae</taxon>
        <taxon>Thermoanaerobacterium</taxon>
    </lineage>
</organism>
<dbReference type="BioCyc" id="TSAC1094508:GLMA-2008-MONOMER"/>
<proteinExistence type="predicted"/>
<reference evidence="1 2" key="1">
    <citation type="journal article" date="2014" name="Appl. Environ. Microbiol.">
        <title>Profile of Secreted Hydrolases, Associated Proteins, and SlpA in Thermoanaerobacterium saccharolyticum during the Degradation of Hemicellulose.</title>
        <authorList>
            <person name="Currie D.H."/>
            <person name="Guss A.M."/>
            <person name="Herring C.D."/>
            <person name="Giannone R.J."/>
            <person name="Johnson C.M."/>
            <person name="Lankford P.K."/>
            <person name="Brown S.D."/>
            <person name="Hettich R.L."/>
            <person name="Lynd L.R."/>
        </authorList>
    </citation>
    <scope>NUCLEOTIDE SEQUENCE [LARGE SCALE GENOMIC DNA]</scope>
    <source>
        <strain evidence="2">DSM 8691 / JW/SL-YS485</strain>
    </source>
</reference>
<evidence type="ECO:0000313" key="2">
    <source>
        <dbReference type="Proteomes" id="UP000006178"/>
    </source>
</evidence>
<gene>
    <name evidence="1" type="ordered locus">Tsac_1982</name>
</gene>
<dbReference type="PATRIC" id="fig|1094508.3.peg.2007"/>
<name>I3VWU1_THESW</name>
<sequence>MEDKGKYLKGFLTGAAAAAFILPRINSKKMRQLIQMGLTKIARRANKM</sequence>
<dbReference type="RefSeq" id="WP_014758837.1">
    <property type="nucleotide sequence ID" value="NC_017992.1"/>
</dbReference>
<dbReference type="STRING" id="1094508.Tsac_1982"/>
<protein>
    <submittedName>
        <fullName evidence="1">Uncharacterized protein</fullName>
    </submittedName>
</protein>
<dbReference type="Proteomes" id="UP000006178">
    <property type="component" value="Chromosome"/>
</dbReference>
<dbReference type="EMBL" id="CP003184">
    <property type="protein sequence ID" value="AFK86986.1"/>
    <property type="molecule type" value="Genomic_DNA"/>
</dbReference>
<evidence type="ECO:0000313" key="1">
    <source>
        <dbReference type="EMBL" id="AFK86986.1"/>
    </source>
</evidence>
<accession>I3VWU1</accession>
<dbReference type="KEGG" id="tsh:Tsac_1982"/>
<dbReference type="AlphaFoldDB" id="I3VWU1"/>
<keyword evidence="2" id="KW-1185">Reference proteome</keyword>